<reference evidence="1 2" key="1">
    <citation type="submission" date="2018-04" db="EMBL/GenBank/DDBJ databases">
        <title>Genomic Encyclopedia of Archaeal and Bacterial Type Strains, Phase II (KMG-II): from individual species to whole genera.</title>
        <authorList>
            <person name="Goeker M."/>
        </authorList>
    </citation>
    <scope>NUCLEOTIDE SEQUENCE [LARGE SCALE GENOMIC DNA]</scope>
    <source>
        <strain evidence="1 2">DSM 21823</strain>
    </source>
</reference>
<proteinExistence type="predicted"/>
<dbReference type="RefSeq" id="WP_108127531.1">
    <property type="nucleotide sequence ID" value="NZ_QBKP01000002.1"/>
</dbReference>
<dbReference type="Proteomes" id="UP000244224">
    <property type="component" value="Unassembled WGS sequence"/>
</dbReference>
<sequence>MPDLKLTPDFQPNPDHGYNLPAGAEVLSAKFGRTRVDLWRDPEPSTIYRGDPPRPVGAWPGRNWRYVVHGVMSGLAATEAVARAKGERTAWENQANAPTRIIDNRIELDPDRMRHQVSAALLAEDQRLFQAQCDLVMRLFPADGDPDEIGVRIRPGPQVPARVEAVLLEAGEPLLLRVTRDAGDGDRAELIASALPEGDGRGWAYVLSEPTRARMEEWTKGVIDLRGLQADPQTTHYVARAADLGPPGAEARLTRIDGPLPEAWLPDAGFMAHMLENENLSGLEGP</sequence>
<evidence type="ECO:0000313" key="1">
    <source>
        <dbReference type="EMBL" id="PTX52248.1"/>
    </source>
</evidence>
<keyword evidence="2" id="KW-1185">Reference proteome</keyword>
<comment type="caution">
    <text evidence="1">The sequence shown here is derived from an EMBL/GenBank/DDBJ whole genome shotgun (WGS) entry which is preliminary data.</text>
</comment>
<dbReference type="EMBL" id="QBKP01000002">
    <property type="protein sequence ID" value="PTX52248.1"/>
    <property type="molecule type" value="Genomic_DNA"/>
</dbReference>
<accession>A0A2T6B898</accession>
<protein>
    <submittedName>
        <fullName evidence="1">Uncharacterized protein</fullName>
    </submittedName>
</protein>
<organism evidence="1 2">
    <name type="scientific">Gemmobacter caeni</name>
    <dbReference type="NCBI Taxonomy" id="589035"/>
    <lineage>
        <taxon>Bacteria</taxon>
        <taxon>Pseudomonadati</taxon>
        <taxon>Pseudomonadota</taxon>
        <taxon>Alphaproteobacteria</taxon>
        <taxon>Rhodobacterales</taxon>
        <taxon>Paracoccaceae</taxon>
        <taxon>Gemmobacter</taxon>
    </lineage>
</organism>
<evidence type="ECO:0000313" key="2">
    <source>
        <dbReference type="Proteomes" id="UP000244224"/>
    </source>
</evidence>
<gene>
    <name evidence="1" type="ORF">C8N34_10226</name>
</gene>
<name>A0A2T6B898_9RHOB</name>
<dbReference type="AlphaFoldDB" id="A0A2T6B898"/>